<dbReference type="InterPro" id="IPR007421">
    <property type="entry name" value="Schlafen_AlbA_2_dom"/>
</dbReference>
<dbReference type="PANTHER" id="PTHR34301">
    <property type="entry name" value="DNA-BINDING PROTEIN-RELATED"/>
    <property type="match status" value="1"/>
</dbReference>
<organism evidence="2">
    <name type="scientific">freshwater metagenome</name>
    <dbReference type="NCBI Taxonomy" id="449393"/>
    <lineage>
        <taxon>unclassified sequences</taxon>
        <taxon>metagenomes</taxon>
        <taxon>ecological metagenomes</taxon>
    </lineage>
</organism>
<dbReference type="InterPro" id="IPR038461">
    <property type="entry name" value="Schlafen_AlbA_2_dom_sf"/>
</dbReference>
<feature type="domain" description="Schlafen AlbA-2" evidence="1">
    <location>
        <begin position="1319"/>
        <end position="1454"/>
    </location>
</feature>
<dbReference type="EMBL" id="CAFBLJ010000018">
    <property type="protein sequence ID" value="CAB4862311.1"/>
    <property type="molecule type" value="Genomic_DNA"/>
</dbReference>
<reference evidence="2" key="1">
    <citation type="submission" date="2020-05" db="EMBL/GenBank/DDBJ databases">
        <authorList>
            <person name="Chiriac C."/>
            <person name="Salcher M."/>
            <person name="Ghai R."/>
            <person name="Kavagutti S V."/>
        </authorList>
    </citation>
    <scope>NUCLEOTIDE SEQUENCE</scope>
</reference>
<sequence>MNYISSAIEALALLINNRKSIAPIADSTRNRYEGKAYDLLLSDLKASKDYRQQLVLGLLAAELQTIRAQKSGHIDDLDGAVFRLGMYFWRLGISKESDLPLKKCAAEVSFMLLKSIKFPPKEMISQLSQVRSSLSKVDPDWPRCLNLKPDEFKSLIDIIQNEIPEPHTVHPKADRGPNTTPAILDVSLPKWIHLSSPVRGDRFLSSQHPWRSGTEIEIHGDDEKVARDVAKAILNHDFPTAAELSQGLYQRLGQTWAPSRSFEDRSTWRMLRSASHLSKIDSQPAYVKRQNALSAYELLSGLDFDDDLVNTMIELAVDNLDPESPEGQSEWSITMARLLSVSEHEVFAFQVSHEHRALIRESLSVFTRNILKIEVRDFRELALALRSFRHQVESEMAQTASGDLAQFYLKWFGRIRHLLLPDESQLGEQTDALLREVIIAKRISDSTEQVASILGISEKVEVLVDATRGSGSSFVQDLVLPVLTEVLDQVKEAERTAEQVSRPELRIELQSAKLPIRSNLNEEISVIIEVLNIGNAPAKDIHLLMICDEANIVNSESGIGVLRAKETHFVTFAIKLEGPTSQLIFSLETSWTDDFNQKFSEKINLIAEAESESSWSDSDVNPYGLDPVRDRDRLFGRDKELESLGARLSAGNSVFITGQKRVGKSSLVQVALESLRRRGVATELLPFGYLQAESVNGLIGNLLVTIHETLRSLLDDVVPPLPNTGGEIPPLLAGRWLQSVTEKLDKRLYLTLAIDDFDELPGRFFETEEGASFFVFLRALISEPWFALVLIGSEIMPGLMSSHGYKLNQVGKIDIGKLDEPKATGQLIKEPSRQWLEWGDGAIRIAHQLTGGNPYFATLLAHDIWDNHRELDRSFVHEADVRHCAEKFARRAEKYHFVHLWADGANGIDPSSDLATQNVVTLFAVSNCAPDNDAARRDEVIDYAVLRSGNSGPGLYKDRLENLLERGVLTSVGDHSVTFDIPIVQSWFKESAPKLLAPQIRALTDAIRESEYIADREFLSVSEGLNFGGKNISEIRIRDWVAQFPEASQKVAAFRMLQRLKAEAYIDEKMISTFGDEFRRRLSELPLNKRVKTNVHGGYASNIKVVCLFTHDVLLAKNMATSMKITKDQVSTRAEFEANSSGYANTGVIIVFASFDGQQIEVKDFVRTIRKEFDSDKNPPEILVISLASLYSEERMVVDDSEFSRFVGKVLDTRLMPFSASNALIGDAESALHIRERFEKIGITFNSKFPLGWPSDGVLLLFPSYNPSFLPPVFTYAGRYLGSDWWPLFEGGEKWAGTWPEFSDSRVKNIRDLLRQGLESNELEFKSSLRTNVPGGETNKELETVVLKVIASFLNSKGGTLLIGVDDSAKVLGLKSDYSSSPNIVGPDGFGRHLKELLKRIDGLVAGEIEHYPVSLEEGDVYVVECPRSDTPVFLKIGTEEKFFIRQGAASEALEGAQLFNYQRNRFPN</sequence>
<accession>A0A6J6QMK8</accession>
<evidence type="ECO:0000313" key="3">
    <source>
        <dbReference type="EMBL" id="CAB4862311.1"/>
    </source>
</evidence>
<dbReference type="Gene3D" id="3.40.50.300">
    <property type="entry name" value="P-loop containing nucleotide triphosphate hydrolases"/>
    <property type="match status" value="1"/>
</dbReference>
<dbReference type="EMBL" id="CAFBMF010000015">
    <property type="protein sequence ID" value="CAB4891390.1"/>
    <property type="molecule type" value="Genomic_DNA"/>
</dbReference>
<proteinExistence type="predicted"/>
<gene>
    <name evidence="2" type="ORF">UFOPK2658_00351</name>
    <name evidence="3" type="ORF">UFOPK3304_00528</name>
    <name evidence="4" type="ORF">UFOPK3494_00389</name>
</gene>
<evidence type="ECO:0000313" key="4">
    <source>
        <dbReference type="EMBL" id="CAB4891390.1"/>
    </source>
</evidence>
<dbReference type="InterPro" id="IPR027417">
    <property type="entry name" value="P-loop_NTPase"/>
</dbReference>
<protein>
    <submittedName>
        <fullName evidence="2">Unannotated protein</fullName>
    </submittedName>
</protein>
<evidence type="ECO:0000259" key="1">
    <source>
        <dbReference type="Pfam" id="PF04326"/>
    </source>
</evidence>
<dbReference type="Gene3D" id="3.30.950.30">
    <property type="entry name" value="Schlafen, AAA domain"/>
    <property type="match status" value="1"/>
</dbReference>
<name>A0A6J6QMK8_9ZZZZ</name>
<dbReference type="Pfam" id="PF04326">
    <property type="entry name" value="SLFN_AlbA_2"/>
    <property type="match status" value="1"/>
</dbReference>
<dbReference type="EMBL" id="CAEZYH010000007">
    <property type="protein sequence ID" value="CAB4710138.1"/>
    <property type="molecule type" value="Genomic_DNA"/>
</dbReference>
<evidence type="ECO:0000313" key="2">
    <source>
        <dbReference type="EMBL" id="CAB4710138.1"/>
    </source>
</evidence>
<dbReference type="PANTHER" id="PTHR34301:SF8">
    <property type="entry name" value="ATPASE DOMAIN-CONTAINING PROTEIN"/>
    <property type="match status" value="1"/>
</dbReference>
<dbReference type="SUPFAM" id="SSF52540">
    <property type="entry name" value="P-loop containing nucleoside triphosphate hydrolases"/>
    <property type="match status" value="1"/>
</dbReference>